<dbReference type="Proteomes" id="UP000271974">
    <property type="component" value="Unassembled WGS sequence"/>
</dbReference>
<dbReference type="EMBL" id="RQTK01001757">
    <property type="protein sequence ID" value="RUS69252.1"/>
    <property type="molecule type" value="Genomic_DNA"/>
</dbReference>
<evidence type="ECO:0000313" key="3">
    <source>
        <dbReference type="Proteomes" id="UP000271974"/>
    </source>
</evidence>
<evidence type="ECO:0000256" key="1">
    <source>
        <dbReference type="SAM" id="MobiDB-lite"/>
    </source>
</evidence>
<accession>A0A433SJK6</accession>
<protein>
    <submittedName>
        <fullName evidence="2">Uncharacterized protein</fullName>
    </submittedName>
</protein>
<reference evidence="2 3" key="1">
    <citation type="submission" date="2019-01" db="EMBL/GenBank/DDBJ databases">
        <title>A draft genome assembly of the solar-powered sea slug Elysia chlorotica.</title>
        <authorList>
            <person name="Cai H."/>
            <person name="Li Q."/>
            <person name="Fang X."/>
            <person name="Li J."/>
            <person name="Curtis N.E."/>
            <person name="Altenburger A."/>
            <person name="Shibata T."/>
            <person name="Feng M."/>
            <person name="Maeda T."/>
            <person name="Schwartz J.A."/>
            <person name="Shigenobu S."/>
            <person name="Lundholm N."/>
            <person name="Nishiyama T."/>
            <person name="Yang H."/>
            <person name="Hasebe M."/>
            <person name="Li S."/>
            <person name="Pierce S.K."/>
            <person name="Wang J."/>
        </authorList>
    </citation>
    <scope>NUCLEOTIDE SEQUENCE [LARGE SCALE GENOMIC DNA]</scope>
    <source>
        <strain evidence="2">EC2010</strain>
        <tissue evidence="2">Whole organism of an adult</tissue>
    </source>
</reference>
<evidence type="ECO:0000313" key="2">
    <source>
        <dbReference type="EMBL" id="RUS69252.1"/>
    </source>
</evidence>
<comment type="caution">
    <text evidence="2">The sequence shown here is derived from an EMBL/GenBank/DDBJ whole genome shotgun (WGS) entry which is preliminary data.</text>
</comment>
<dbReference type="AlphaFoldDB" id="A0A433SJK6"/>
<name>A0A433SJK6_ELYCH</name>
<sequence length="112" mass="13071">METALRLTPWRLFDWPCPLRVAQAPMLTQPWRKFAPACARPSLTTPLTRGHVSQTQPLPETSETYSKRRTRPEACWDRHCTFSSYFCCFHITIGFACRIIHYSLVIDLRLCL</sequence>
<feature type="region of interest" description="Disordered" evidence="1">
    <location>
        <begin position="45"/>
        <end position="66"/>
    </location>
</feature>
<gene>
    <name evidence="2" type="ORF">EGW08_022985</name>
</gene>
<keyword evidence="3" id="KW-1185">Reference proteome</keyword>
<organism evidence="2 3">
    <name type="scientific">Elysia chlorotica</name>
    <name type="common">Eastern emerald elysia</name>
    <name type="synonym">Sea slug</name>
    <dbReference type="NCBI Taxonomy" id="188477"/>
    <lineage>
        <taxon>Eukaryota</taxon>
        <taxon>Metazoa</taxon>
        <taxon>Spiralia</taxon>
        <taxon>Lophotrochozoa</taxon>
        <taxon>Mollusca</taxon>
        <taxon>Gastropoda</taxon>
        <taxon>Heterobranchia</taxon>
        <taxon>Euthyneura</taxon>
        <taxon>Panpulmonata</taxon>
        <taxon>Sacoglossa</taxon>
        <taxon>Placobranchoidea</taxon>
        <taxon>Plakobranchidae</taxon>
        <taxon>Elysia</taxon>
    </lineage>
</organism>
<feature type="compositionally biased region" description="Polar residues" evidence="1">
    <location>
        <begin position="45"/>
        <end position="64"/>
    </location>
</feature>
<proteinExistence type="predicted"/>